<dbReference type="Gene3D" id="2.40.50.100">
    <property type="match status" value="1"/>
</dbReference>
<keyword evidence="7 10" id="KW-0812">Transmembrane</keyword>
<keyword evidence="13" id="KW-0732">Signal</keyword>
<feature type="transmembrane region" description="Helical" evidence="10">
    <location>
        <begin position="777"/>
        <end position="796"/>
    </location>
</feature>
<dbReference type="InterPro" id="IPR004764">
    <property type="entry name" value="MdtF-like"/>
</dbReference>
<protein>
    <recommendedName>
        <fullName evidence="10">Efflux pump membrane transporter</fullName>
    </recommendedName>
</protein>
<dbReference type="STRING" id="1123069.ruthe_00397"/>
<evidence type="ECO:0000313" key="17">
    <source>
        <dbReference type="EMBL" id="EPX87534.1"/>
    </source>
</evidence>
<dbReference type="Gene3D" id="3.30.2090.10">
    <property type="entry name" value="Multidrug efflux transporter AcrB TolC docking domain, DN and DC subdomains"/>
    <property type="match status" value="2"/>
</dbReference>
<feature type="transmembrane region" description="Helical" evidence="10">
    <location>
        <begin position="1434"/>
        <end position="1461"/>
    </location>
</feature>
<dbReference type="InterPro" id="IPR027463">
    <property type="entry name" value="AcrB_DN_DC_subdom"/>
</dbReference>
<dbReference type="NCBIfam" id="TIGR01730">
    <property type="entry name" value="RND_mfp"/>
    <property type="match status" value="1"/>
</dbReference>
<feature type="signal peptide" evidence="13">
    <location>
        <begin position="1"/>
        <end position="27"/>
    </location>
</feature>
<dbReference type="Gene3D" id="1.20.1640.10">
    <property type="entry name" value="Multidrug efflux transporter AcrB transmembrane domain"/>
    <property type="match status" value="2"/>
</dbReference>
<keyword evidence="4 10" id="KW-0813">Transport</keyword>
<evidence type="ECO:0000256" key="4">
    <source>
        <dbReference type="ARBA" id="ARBA00022448"/>
    </source>
</evidence>
<dbReference type="SUPFAM" id="SSF82866">
    <property type="entry name" value="Multidrug efflux transporter AcrB transmembrane domain"/>
    <property type="match status" value="2"/>
</dbReference>
<dbReference type="InterPro" id="IPR001036">
    <property type="entry name" value="Acrflvin-R"/>
</dbReference>
<feature type="transmembrane region" description="Helical" evidence="10">
    <location>
        <begin position="1332"/>
        <end position="1352"/>
    </location>
</feature>
<feature type="domain" description="Multidrug resistance protein MdtA-like barrel-sandwich hybrid" evidence="15">
    <location>
        <begin position="67"/>
        <end position="208"/>
    </location>
</feature>
<dbReference type="Gene3D" id="3.30.70.1440">
    <property type="entry name" value="Multidrug efflux transporter AcrB pore domain"/>
    <property type="match status" value="1"/>
</dbReference>
<evidence type="ECO:0000259" key="14">
    <source>
        <dbReference type="Pfam" id="PF25876"/>
    </source>
</evidence>
<feature type="transmembrane region" description="Helical" evidence="10">
    <location>
        <begin position="830"/>
        <end position="850"/>
    </location>
</feature>
<comment type="caution">
    <text evidence="10">Lacks conserved residue(s) required for the propagation of feature annotation.</text>
</comment>
<organism evidence="17 18">
    <name type="scientific">Rubellimicrobium thermophilum DSM 16684</name>
    <dbReference type="NCBI Taxonomy" id="1123069"/>
    <lineage>
        <taxon>Bacteria</taxon>
        <taxon>Pseudomonadati</taxon>
        <taxon>Pseudomonadota</taxon>
        <taxon>Alphaproteobacteria</taxon>
        <taxon>Rhodobacterales</taxon>
        <taxon>Roseobacteraceae</taxon>
        <taxon>Rubellimicrobium</taxon>
    </lineage>
</organism>
<evidence type="ECO:0000256" key="2">
    <source>
        <dbReference type="ARBA" id="ARBA00009477"/>
    </source>
</evidence>
<dbReference type="Gene3D" id="3.30.70.1320">
    <property type="entry name" value="Multidrug efflux transporter AcrB pore domain like"/>
    <property type="match status" value="1"/>
</dbReference>
<dbReference type="Pfam" id="PF00873">
    <property type="entry name" value="ACR_tran"/>
    <property type="match status" value="1"/>
</dbReference>
<dbReference type="Gene3D" id="3.30.70.1430">
    <property type="entry name" value="Multidrug efflux transporter AcrB pore domain"/>
    <property type="match status" value="2"/>
</dbReference>
<dbReference type="NCBIfam" id="NF000282">
    <property type="entry name" value="RND_permease_1"/>
    <property type="match status" value="1"/>
</dbReference>
<dbReference type="NCBIfam" id="TIGR00915">
    <property type="entry name" value="2A0602"/>
    <property type="match status" value="1"/>
</dbReference>
<proteinExistence type="inferred from homology"/>
<comment type="caution">
    <text evidence="17">The sequence shown here is derived from an EMBL/GenBank/DDBJ whole genome shotgun (WGS) entry which is preliminary data.</text>
</comment>
<feature type="region of interest" description="Disordered" evidence="12">
    <location>
        <begin position="313"/>
        <end position="388"/>
    </location>
</feature>
<feature type="transmembrane region" description="Helical" evidence="10">
    <location>
        <begin position="1358"/>
        <end position="1381"/>
    </location>
</feature>
<comment type="similarity">
    <text evidence="2">Belongs to the membrane fusion protein (MFP) (TC 8.A.1) family.</text>
</comment>
<feature type="transmembrane region" description="Helical" evidence="10">
    <location>
        <begin position="902"/>
        <end position="925"/>
    </location>
</feature>
<evidence type="ECO:0000256" key="1">
    <source>
        <dbReference type="ARBA" id="ARBA00004429"/>
    </source>
</evidence>
<dbReference type="SUPFAM" id="SSF82714">
    <property type="entry name" value="Multidrug efflux transporter AcrB TolC docking domain, DN and DC subdomains"/>
    <property type="match status" value="2"/>
</dbReference>
<dbReference type="Pfam" id="PF25917">
    <property type="entry name" value="BSH_RND"/>
    <property type="match status" value="1"/>
</dbReference>
<name>S9SMA3_9RHOB</name>
<feature type="transmembrane region" description="Helical" evidence="10">
    <location>
        <begin position="1308"/>
        <end position="1325"/>
    </location>
</feature>
<comment type="subcellular location">
    <subcellularLocation>
        <location evidence="1 10">Cell inner membrane</location>
        <topology evidence="1 10">Multi-pass membrane protein</topology>
    </subcellularLocation>
</comment>
<keyword evidence="18" id="KW-1185">Reference proteome</keyword>
<evidence type="ECO:0000256" key="12">
    <source>
        <dbReference type="SAM" id="MobiDB-lite"/>
    </source>
</evidence>
<dbReference type="HOGENOM" id="CLU_002755_0_2_5"/>
<dbReference type="InterPro" id="IPR058625">
    <property type="entry name" value="MdtA-like_BSH"/>
</dbReference>
<dbReference type="Gene3D" id="2.40.30.170">
    <property type="match status" value="1"/>
</dbReference>
<dbReference type="PRINTS" id="PR00702">
    <property type="entry name" value="ACRIFLAVINRP"/>
</dbReference>
<dbReference type="GO" id="GO:0042910">
    <property type="term" value="F:xenobiotic transmembrane transporter activity"/>
    <property type="evidence" value="ECO:0007669"/>
    <property type="project" value="TreeGrafter"/>
</dbReference>
<comment type="similarity">
    <text evidence="3 10">Belongs to the resistance-nodulation-cell division (RND) (TC 2.A.6) family.</text>
</comment>
<evidence type="ECO:0000256" key="10">
    <source>
        <dbReference type="RuleBase" id="RU364070"/>
    </source>
</evidence>
<evidence type="ECO:0000256" key="6">
    <source>
        <dbReference type="ARBA" id="ARBA00022519"/>
    </source>
</evidence>
<evidence type="ECO:0000256" key="13">
    <source>
        <dbReference type="SAM" id="SignalP"/>
    </source>
</evidence>
<gene>
    <name evidence="17" type="ORF">ruthe_00397</name>
</gene>
<feature type="transmembrane region" description="Helical" evidence="10">
    <location>
        <begin position="803"/>
        <end position="824"/>
    </location>
</feature>
<evidence type="ECO:0000256" key="3">
    <source>
        <dbReference type="ARBA" id="ARBA00010942"/>
    </source>
</evidence>
<keyword evidence="5" id="KW-1003">Cell membrane</keyword>
<sequence length="1474" mass="157374">MTRPILRHVLPGVLAVLLSLAMPAAIAQPAGPMPGMGGPTEVGVMTLDETEVPFLLTVPGRAVAYEEVAIRPRVSGTIAEILYSPGQDVAEGDVLFRIEDDSYAAEVASAEASVARAEAALRAAQATVERYESLAGTGVTAQDLETARVSVLQAEADLRAAEAVLQTARLNLEWTELRSPIAGIADIPSVSVGALVTANQGEALATVTRIDPIFVDVGESSRRLAEIRRRIEEGRLQAGTNLGIRLTLETGEIYEAEGEMITQGMRVSQTTGTLAFRLRFPNPERRILPGQFLRIDVQLGTIRAVLVPQGVTQRNAAGEPDRLRGRGRHRPAEGADRRGKLRQCLDRDRGDRARRNRDRRWTVEAARRGGGDDCPGRDHRRWHDPSHGRRVRRIPAGRNRAGDRCHAAGRCRQWIGSRARRGDGQRQQDACRRRGELTMGVFFIRRPVFAWVLALLAMLAGVWSLMNLPVSQYPDIAPTTIRVSASYPGASASTVENSVTRVIEDAMTGLEGLIYMTARSSRGSSSLELVFDDSVDPSEAQTEVQSRVSQVERRLPSTVQSQGVSITRSSSSILMVAALVDTTGKRTQIELGDIIANTVEGPVQRTEGVGGLQSFGAGYAMRIWLDPLALARYGLTPQDVVSAVENQNTNVSVGSLGSQPTAEGQQFTAQITAQSQLGSVEEFERILLRTEAAGGVVRLADVARVEIGQESYGGDSRFNGLPAAGFAVNLATGANAVDTAEAVRATLEGLAPALPEGVEFRIAYDTSPFVELSIEQVYHTLIEAVVLVVLVLVIFLQSWRATLIPLIAIPVVLLGTFAVLQATGFSINTLTMFAMVLAVGLLVDDAIVVVENVERLMAEEGLSAREATHKSMGQISSALIGISVVLAAVFLPMAFFGGSTGVIYRQFSVTMVAAMALSLLVALILSPPMSARLLQSRRGPVRLAPARWFNTGLDRLRDAYAATVRASLRLPLMALVVLAAILAGLWGLWQRLPSSFIPTEDQGVLMAMIQLPEGATSAQTRETVERVERYFLTHESEGVDSTFAALGFGFGGSGQNNAMVFIKLRDFDVREGRDDLTAAAIAGRANMAFMRNRSGQVFVMQPPAIMGLGNTGGFSMYLVDQAGHGSEALIAAANQLVADAQGSALVTSVRATGTSQSAALRIDIDQEKAESFGVSLSAVNGMLSIIFAGVEVNDFVLGTSLRPVIVQADAAHRMQPEDILSWYAVNNQGEIVPFSAFMTTRWEPMAPQLQRYGGAAAVEISGQAAQGVSSGAAMDEMERLVAGLDGGYAAAWTGISYQERQSGDQAPFLYAISALVIFLALAALYESWTIPFAVMLAVPVGVLGALGAAWALGQSNDVYFKVGMLTTIGLAARNAILIVEFAEDLRRQGRSVTAAALEAARLRLRPILMTALTFILGVLPLATASGAGAAAQNAIGIGVLGGMAASTFVGIVLVPALYVLILRIVVRRPSEGIA</sequence>
<feature type="compositionally biased region" description="Basic and acidic residues" evidence="12">
    <location>
        <begin position="319"/>
        <end position="387"/>
    </location>
</feature>
<dbReference type="Gene3D" id="1.10.287.470">
    <property type="entry name" value="Helix hairpin bin"/>
    <property type="match status" value="1"/>
</dbReference>
<dbReference type="PANTHER" id="PTHR32063:SF13">
    <property type="entry name" value="MULTIDRUG EFFLUX PUMP SUBUNIT ACRB-RELATED"/>
    <property type="match status" value="1"/>
</dbReference>
<keyword evidence="9 10" id="KW-0472">Membrane</keyword>
<dbReference type="FunFam" id="1.20.1640.10:FF:000001">
    <property type="entry name" value="Efflux pump membrane transporter"/>
    <property type="match status" value="1"/>
</dbReference>
<evidence type="ECO:0000256" key="9">
    <source>
        <dbReference type="ARBA" id="ARBA00023136"/>
    </source>
</evidence>
<dbReference type="PANTHER" id="PTHR32063">
    <property type="match status" value="1"/>
</dbReference>
<dbReference type="PATRIC" id="fig|1123069.3.peg.358"/>
<dbReference type="Proteomes" id="UP000015346">
    <property type="component" value="Unassembled WGS sequence"/>
</dbReference>
<dbReference type="InterPro" id="IPR058626">
    <property type="entry name" value="MdtA-like_b-barrel"/>
</dbReference>
<feature type="transmembrane region" description="Helical" evidence="10">
    <location>
        <begin position="871"/>
        <end position="896"/>
    </location>
</feature>
<evidence type="ECO:0000256" key="8">
    <source>
        <dbReference type="ARBA" id="ARBA00022989"/>
    </source>
</evidence>
<keyword evidence="6 10" id="KW-0997">Cell inner membrane</keyword>
<dbReference type="SUPFAM" id="SSF82693">
    <property type="entry name" value="Multidrug efflux transporter AcrB pore domain, PN1, PN2, PC1 and PC2 subdomains"/>
    <property type="match status" value="4"/>
</dbReference>
<keyword evidence="11" id="KW-0175">Coiled coil</keyword>
<dbReference type="GO" id="GO:0005886">
    <property type="term" value="C:plasma membrane"/>
    <property type="evidence" value="ECO:0007669"/>
    <property type="project" value="UniProtKB-SubCell"/>
</dbReference>
<dbReference type="InterPro" id="IPR058624">
    <property type="entry name" value="MdtA-like_HH"/>
</dbReference>
<evidence type="ECO:0000256" key="5">
    <source>
        <dbReference type="ARBA" id="ARBA00022475"/>
    </source>
</evidence>
<accession>S9SMA3</accession>
<dbReference type="FunFam" id="3.30.70.1430:FF:000001">
    <property type="entry name" value="Efflux pump membrane transporter"/>
    <property type="match status" value="1"/>
</dbReference>
<feature type="transmembrane region" description="Helical" evidence="10">
    <location>
        <begin position="970"/>
        <end position="989"/>
    </location>
</feature>
<dbReference type="InterPro" id="IPR006143">
    <property type="entry name" value="RND_pump_MFP"/>
</dbReference>
<evidence type="ECO:0000259" key="15">
    <source>
        <dbReference type="Pfam" id="PF25917"/>
    </source>
</evidence>
<evidence type="ECO:0000259" key="16">
    <source>
        <dbReference type="Pfam" id="PF25944"/>
    </source>
</evidence>
<feature type="coiled-coil region" evidence="11">
    <location>
        <begin position="107"/>
        <end position="171"/>
    </location>
</feature>
<feature type="transmembrane region" description="Helical" evidence="10">
    <location>
        <begin position="1402"/>
        <end position="1422"/>
    </location>
</feature>
<feature type="chain" id="PRO_5004569719" description="Efflux pump membrane transporter" evidence="13">
    <location>
        <begin position="28"/>
        <end position="1474"/>
    </location>
</feature>
<reference evidence="17 18" key="1">
    <citation type="journal article" date="2013" name="Stand. Genomic Sci.">
        <title>Genome sequence of the reddish-pigmented Rubellimicrobium thermophilum type strain (DSM 16684(T)), a member of the Roseobacter clade.</title>
        <authorList>
            <person name="Fiebig A."/>
            <person name="Riedel T."/>
            <person name="Gronow S."/>
            <person name="Petersen J."/>
            <person name="Klenk H.P."/>
            <person name="Goker M."/>
        </authorList>
    </citation>
    <scope>NUCLEOTIDE SEQUENCE [LARGE SCALE GENOMIC DNA]</scope>
    <source>
        <strain evidence="17 18">DSM 16684</strain>
    </source>
</reference>
<evidence type="ECO:0000313" key="18">
    <source>
        <dbReference type="Proteomes" id="UP000015346"/>
    </source>
</evidence>
<dbReference type="EMBL" id="AOLV01000006">
    <property type="protein sequence ID" value="EPX87534.1"/>
    <property type="molecule type" value="Genomic_DNA"/>
</dbReference>
<keyword evidence="8 10" id="KW-1133">Transmembrane helix</keyword>
<dbReference type="Pfam" id="PF25944">
    <property type="entry name" value="Beta-barrel_RND"/>
    <property type="match status" value="1"/>
</dbReference>
<dbReference type="SUPFAM" id="SSF111369">
    <property type="entry name" value="HlyD-like secretion proteins"/>
    <property type="match status" value="1"/>
</dbReference>
<dbReference type="Pfam" id="PF25876">
    <property type="entry name" value="HH_MFP_RND"/>
    <property type="match status" value="1"/>
</dbReference>
<dbReference type="GO" id="GO:0009636">
    <property type="term" value="P:response to toxic substance"/>
    <property type="evidence" value="ECO:0007669"/>
    <property type="project" value="UniProtKB-ARBA"/>
</dbReference>
<feature type="domain" description="Multidrug resistance protein MdtA-like alpha-helical hairpin" evidence="14">
    <location>
        <begin position="107"/>
        <end position="175"/>
    </location>
</feature>
<evidence type="ECO:0000256" key="11">
    <source>
        <dbReference type="SAM" id="Coils"/>
    </source>
</evidence>
<evidence type="ECO:0000256" key="7">
    <source>
        <dbReference type="ARBA" id="ARBA00022692"/>
    </source>
</evidence>
<feature type="domain" description="Multidrug resistance protein MdtA-like beta-barrel" evidence="16">
    <location>
        <begin position="212"/>
        <end position="301"/>
    </location>
</feature>
<dbReference type="GO" id="GO:0015562">
    <property type="term" value="F:efflux transmembrane transporter activity"/>
    <property type="evidence" value="ECO:0007669"/>
    <property type="project" value="InterPro"/>
</dbReference>